<dbReference type="AlphaFoldDB" id="A0A8S0W184"/>
<dbReference type="SUPFAM" id="SSF51197">
    <property type="entry name" value="Clavaminate synthase-like"/>
    <property type="match status" value="1"/>
</dbReference>
<sequence>MARKLEYLTQEQIDHFLEFGYIVIKKAFTKEKAEEWTKDLWVRLNLDPHDKSTWDRERIHMPSLHREKVATFAPTAWAAIKDLLGGEERINEVASTWEIPSLSISVSITGRRQLKGLPLRTSTIGTSTETSSSITLTLPNKHCW</sequence>
<gene>
    <name evidence="1" type="ORF">AAE3_LOCUS1084</name>
</gene>
<accession>A0A8S0W184</accession>
<reference evidence="1 2" key="1">
    <citation type="submission" date="2020-01" db="EMBL/GenBank/DDBJ databases">
        <authorList>
            <person name="Gupta K D."/>
        </authorList>
    </citation>
    <scope>NUCLEOTIDE SEQUENCE [LARGE SCALE GENOMIC DNA]</scope>
</reference>
<dbReference type="Gene3D" id="2.60.120.620">
    <property type="entry name" value="q2cbj1_9rhob like domain"/>
    <property type="match status" value="1"/>
</dbReference>
<proteinExistence type="predicted"/>
<keyword evidence="2" id="KW-1185">Reference proteome</keyword>
<dbReference type="OrthoDB" id="4664297at2759"/>
<organism evidence="1 2">
    <name type="scientific">Cyclocybe aegerita</name>
    <name type="common">Black poplar mushroom</name>
    <name type="synonym">Agrocybe aegerita</name>
    <dbReference type="NCBI Taxonomy" id="1973307"/>
    <lineage>
        <taxon>Eukaryota</taxon>
        <taxon>Fungi</taxon>
        <taxon>Dikarya</taxon>
        <taxon>Basidiomycota</taxon>
        <taxon>Agaricomycotina</taxon>
        <taxon>Agaricomycetes</taxon>
        <taxon>Agaricomycetidae</taxon>
        <taxon>Agaricales</taxon>
        <taxon>Agaricineae</taxon>
        <taxon>Bolbitiaceae</taxon>
        <taxon>Cyclocybe</taxon>
    </lineage>
</organism>
<evidence type="ECO:0000313" key="2">
    <source>
        <dbReference type="Proteomes" id="UP000467700"/>
    </source>
</evidence>
<evidence type="ECO:0000313" key="1">
    <source>
        <dbReference type="EMBL" id="CAA7258768.1"/>
    </source>
</evidence>
<name>A0A8S0W184_CYCAE</name>
<dbReference type="EMBL" id="CACVBS010000002">
    <property type="protein sequence ID" value="CAA7258768.1"/>
    <property type="molecule type" value="Genomic_DNA"/>
</dbReference>
<protein>
    <submittedName>
        <fullName evidence="1">Uncharacterized protein</fullName>
    </submittedName>
</protein>
<dbReference type="Proteomes" id="UP000467700">
    <property type="component" value="Unassembled WGS sequence"/>
</dbReference>
<comment type="caution">
    <text evidence="1">The sequence shown here is derived from an EMBL/GenBank/DDBJ whole genome shotgun (WGS) entry which is preliminary data.</text>
</comment>